<comment type="caution">
    <text evidence="1">The sequence shown here is derived from an EMBL/GenBank/DDBJ whole genome shotgun (WGS) entry which is preliminary data.</text>
</comment>
<accession>A0A4C1XU63</accession>
<dbReference type="EMBL" id="BGZK01000959">
    <property type="protein sequence ID" value="GBP66532.1"/>
    <property type="molecule type" value="Genomic_DNA"/>
</dbReference>
<sequence>MTPRRAPQYRAQQGSGFSTLEDFKKVKYYEDKCEELFRRDRSGAKLSGRRTASPCIAGAGYLRINASYESLNRGGRTSRGGFRRPVRSRPIFGENSECSNLNSILRTAPPPADA</sequence>
<gene>
    <name evidence="1" type="ORF">EVAR_54026_1</name>
</gene>
<evidence type="ECO:0000313" key="2">
    <source>
        <dbReference type="Proteomes" id="UP000299102"/>
    </source>
</evidence>
<reference evidence="1 2" key="1">
    <citation type="journal article" date="2019" name="Commun. Biol.">
        <title>The bagworm genome reveals a unique fibroin gene that provides high tensile strength.</title>
        <authorList>
            <person name="Kono N."/>
            <person name="Nakamura H."/>
            <person name="Ohtoshi R."/>
            <person name="Tomita M."/>
            <person name="Numata K."/>
            <person name="Arakawa K."/>
        </authorList>
    </citation>
    <scope>NUCLEOTIDE SEQUENCE [LARGE SCALE GENOMIC DNA]</scope>
</reference>
<name>A0A4C1XU63_EUMVA</name>
<protein>
    <submittedName>
        <fullName evidence="1">Uncharacterized protein</fullName>
    </submittedName>
</protein>
<dbReference type="AlphaFoldDB" id="A0A4C1XU63"/>
<proteinExistence type="predicted"/>
<keyword evidence="2" id="KW-1185">Reference proteome</keyword>
<dbReference type="Proteomes" id="UP000299102">
    <property type="component" value="Unassembled WGS sequence"/>
</dbReference>
<evidence type="ECO:0000313" key="1">
    <source>
        <dbReference type="EMBL" id="GBP66532.1"/>
    </source>
</evidence>
<organism evidence="1 2">
    <name type="scientific">Eumeta variegata</name>
    <name type="common">Bagworm moth</name>
    <name type="synonym">Eumeta japonica</name>
    <dbReference type="NCBI Taxonomy" id="151549"/>
    <lineage>
        <taxon>Eukaryota</taxon>
        <taxon>Metazoa</taxon>
        <taxon>Ecdysozoa</taxon>
        <taxon>Arthropoda</taxon>
        <taxon>Hexapoda</taxon>
        <taxon>Insecta</taxon>
        <taxon>Pterygota</taxon>
        <taxon>Neoptera</taxon>
        <taxon>Endopterygota</taxon>
        <taxon>Lepidoptera</taxon>
        <taxon>Glossata</taxon>
        <taxon>Ditrysia</taxon>
        <taxon>Tineoidea</taxon>
        <taxon>Psychidae</taxon>
        <taxon>Oiketicinae</taxon>
        <taxon>Eumeta</taxon>
    </lineage>
</organism>